<proteinExistence type="predicted"/>
<sequence length="135" mass="15640">MNVLGKRLKEARVKAGYKQVDACKKLGISNGTLSGYERNYRDPDTQTLNKMATLYEVSVDWLIGNSEDPEPTKEDDFDSLTALKEIVEDLGIEDLFFHNIDDIRNLSPEAVEDIKNHLEYTIYKEKQRREEENKK</sequence>
<dbReference type="SUPFAM" id="SSF47413">
    <property type="entry name" value="lambda repressor-like DNA-binding domains"/>
    <property type="match status" value="1"/>
</dbReference>
<dbReference type="PANTHER" id="PTHR46558">
    <property type="entry name" value="TRACRIPTIONAL REGULATORY PROTEIN-RELATED-RELATED"/>
    <property type="match status" value="1"/>
</dbReference>
<evidence type="ECO:0000259" key="2">
    <source>
        <dbReference type="PROSITE" id="PS50943"/>
    </source>
</evidence>
<accession>A0A917PZ42</accession>
<reference evidence="3" key="1">
    <citation type="journal article" date="2014" name="Int. J. Syst. Evol. Microbiol.">
        <title>Complete genome sequence of Corynebacterium casei LMG S-19264T (=DSM 44701T), isolated from a smear-ripened cheese.</title>
        <authorList>
            <consortium name="US DOE Joint Genome Institute (JGI-PGF)"/>
            <person name="Walter F."/>
            <person name="Albersmeier A."/>
            <person name="Kalinowski J."/>
            <person name="Ruckert C."/>
        </authorList>
    </citation>
    <scope>NUCLEOTIDE SEQUENCE</scope>
    <source>
        <strain evidence="3">JCM 12580</strain>
    </source>
</reference>
<dbReference type="Gene3D" id="1.10.260.40">
    <property type="entry name" value="lambda repressor-like DNA-binding domains"/>
    <property type="match status" value="1"/>
</dbReference>
<reference evidence="3" key="2">
    <citation type="submission" date="2020-09" db="EMBL/GenBank/DDBJ databases">
        <authorList>
            <person name="Sun Q."/>
            <person name="Ohkuma M."/>
        </authorList>
    </citation>
    <scope>NUCLEOTIDE SEQUENCE</scope>
    <source>
        <strain evidence="3">JCM 12580</strain>
    </source>
</reference>
<dbReference type="Proteomes" id="UP000658382">
    <property type="component" value="Unassembled WGS sequence"/>
</dbReference>
<dbReference type="PROSITE" id="PS50943">
    <property type="entry name" value="HTH_CROC1"/>
    <property type="match status" value="1"/>
</dbReference>
<dbReference type="EMBL" id="BMNQ01000037">
    <property type="protein sequence ID" value="GGK00740.1"/>
    <property type="molecule type" value="Genomic_DNA"/>
</dbReference>
<dbReference type="InterPro" id="IPR010982">
    <property type="entry name" value="Lambda_DNA-bd_dom_sf"/>
</dbReference>
<comment type="caution">
    <text evidence="3">The sequence shown here is derived from an EMBL/GenBank/DDBJ whole genome shotgun (WGS) entry which is preliminary data.</text>
</comment>
<keyword evidence="4" id="KW-1185">Reference proteome</keyword>
<evidence type="ECO:0000256" key="1">
    <source>
        <dbReference type="ARBA" id="ARBA00023125"/>
    </source>
</evidence>
<dbReference type="Pfam" id="PF01381">
    <property type="entry name" value="HTH_3"/>
    <property type="match status" value="1"/>
</dbReference>
<name>A0A917PZ42_9BACI</name>
<protein>
    <submittedName>
        <fullName evidence="3">HTH-type transcriptional regulator ImmR</fullName>
    </submittedName>
</protein>
<feature type="domain" description="HTH cro/C1-type" evidence="2">
    <location>
        <begin position="8"/>
        <end position="62"/>
    </location>
</feature>
<dbReference type="PANTHER" id="PTHR46558:SF13">
    <property type="entry name" value="HTH-TYPE TRANSCRIPTIONAL REGULATOR IMMR"/>
    <property type="match status" value="1"/>
</dbReference>
<dbReference type="CDD" id="cd00093">
    <property type="entry name" value="HTH_XRE"/>
    <property type="match status" value="1"/>
</dbReference>
<organism evidence="3 4">
    <name type="scientific">Lentibacillus kapialis</name>
    <dbReference type="NCBI Taxonomy" id="340214"/>
    <lineage>
        <taxon>Bacteria</taxon>
        <taxon>Bacillati</taxon>
        <taxon>Bacillota</taxon>
        <taxon>Bacilli</taxon>
        <taxon>Bacillales</taxon>
        <taxon>Bacillaceae</taxon>
        <taxon>Lentibacillus</taxon>
    </lineage>
</organism>
<dbReference type="InterPro" id="IPR001387">
    <property type="entry name" value="Cro/C1-type_HTH"/>
</dbReference>
<evidence type="ECO:0000313" key="3">
    <source>
        <dbReference type="EMBL" id="GGK00740.1"/>
    </source>
</evidence>
<dbReference type="SMART" id="SM00530">
    <property type="entry name" value="HTH_XRE"/>
    <property type="match status" value="1"/>
</dbReference>
<evidence type="ECO:0000313" key="4">
    <source>
        <dbReference type="Proteomes" id="UP000658382"/>
    </source>
</evidence>
<dbReference type="AlphaFoldDB" id="A0A917PZ42"/>
<dbReference type="GO" id="GO:0003677">
    <property type="term" value="F:DNA binding"/>
    <property type="evidence" value="ECO:0007669"/>
    <property type="project" value="UniProtKB-KW"/>
</dbReference>
<keyword evidence="1" id="KW-0238">DNA-binding</keyword>
<dbReference type="RefSeq" id="WP_188633318.1">
    <property type="nucleotide sequence ID" value="NZ_BMNQ01000037.1"/>
</dbReference>
<gene>
    <name evidence="3" type="primary">immR</name>
    <name evidence="3" type="ORF">GCM10007063_23790</name>
</gene>